<reference evidence="9 10" key="1">
    <citation type="submission" date="2017-08" db="EMBL/GenBank/DDBJ databases">
        <title>Draft genome sequences of 64 type strains of genus Staph aureus.</title>
        <authorList>
            <person name="Cole K."/>
            <person name="Golubchik T."/>
            <person name="Russell J."/>
            <person name="Foster D."/>
            <person name="Llewelyn M."/>
            <person name="Wilson D."/>
            <person name="Crook D."/>
            <person name="Paul J."/>
        </authorList>
    </citation>
    <scope>NUCLEOTIDE SEQUENCE [LARGE SCALE GENOMIC DNA]</scope>
    <source>
        <strain evidence="9 10">NCTC 12101</strain>
    </source>
</reference>
<evidence type="ECO:0000256" key="1">
    <source>
        <dbReference type="ARBA" id="ARBA00000385"/>
    </source>
</evidence>
<dbReference type="Pfam" id="PF16198">
    <property type="entry name" value="TruB_C_2"/>
    <property type="match status" value="1"/>
</dbReference>
<evidence type="ECO:0000256" key="3">
    <source>
        <dbReference type="ARBA" id="ARBA00022694"/>
    </source>
</evidence>
<proteinExistence type="inferred from homology"/>
<dbReference type="EC" id="5.4.99.25" evidence="5"/>
<organism evidence="9 10">
    <name type="scientific">Staphylococcus auricularis</name>
    <dbReference type="NCBI Taxonomy" id="29379"/>
    <lineage>
        <taxon>Bacteria</taxon>
        <taxon>Bacillati</taxon>
        <taxon>Bacillota</taxon>
        <taxon>Bacilli</taxon>
        <taxon>Bacillales</taxon>
        <taxon>Staphylococcaceae</taxon>
        <taxon>Staphylococcus</taxon>
    </lineage>
</organism>
<comment type="caution">
    <text evidence="9">The sequence shown here is derived from an EMBL/GenBank/DDBJ whole genome shotgun (WGS) entry which is preliminary data.</text>
</comment>
<dbReference type="PANTHER" id="PTHR13767:SF2">
    <property type="entry name" value="PSEUDOURIDYLATE SYNTHASE TRUB1"/>
    <property type="match status" value="1"/>
</dbReference>
<dbReference type="CDD" id="cd02573">
    <property type="entry name" value="PseudoU_synth_EcTruB"/>
    <property type="match status" value="1"/>
</dbReference>
<accession>A0AAP8TU43</accession>
<dbReference type="InterPro" id="IPR020103">
    <property type="entry name" value="PsdUridine_synth_cat_dom_sf"/>
</dbReference>
<evidence type="ECO:0000256" key="4">
    <source>
        <dbReference type="ARBA" id="ARBA00023235"/>
    </source>
</evidence>
<dbReference type="GO" id="GO:0031119">
    <property type="term" value="P:tRNA pseudouridine synthesis"/>
    <property type="evidence" value="ECO:0007669"/>
    <property type="project" value="UniProtKB-UniRule"/>
</dbReference>
<evidence type="ECO:0000256" key="2">
    <source>
        <dbReference type="ARBA" id="ARBA00005642"/>
    </source>
</evidence>
<evidence type="ECO:0000313" key="9">
    <source>
        <dbReference type="EMBL" id="PNZ69556.1"/>
    </source>
</evidence>
<comment type="similarity">
    <text evidence="2 5">Belongs to the pseudouridine synthase TruB family. Type 1 subfamily.</text>
</comment>
<name>A0AAP8TU43_9STAP</name>
<evidence type="ECO:0000259" key="6">
    <source>
        <dbReference type="Pfam" id="PF01509"/>
    </source>
</evidence>
<dbReference type="GO" id="GO:1990481">
    <property type="term" value="P:mRNA pseudouridine synthesis"/>
    <property type="evidence" value="ECO:0007669"/>
    <property type="project" value="TreeGrafter"/>
</dbReference>
<dbReference type="GeneID" id="64982400"/>
<dbReference type="PANTHER" id="PTHR13767">
    <property type="entry name" value="TRNA-PSEUDOURIDINE SYNTHASE"/>
    <property type="match status" value="1"/>
</dbReference>
<sequence length="307" mass="34298">MYNGILPVYKERGLTSHDVVFKLRKILHTKKIGHTGTLDPEVSGVLPICIGAATKVSDYVMDMGKSYHATVTLGVSTTTEDQTGDVIETQTVDENHINETKIDEVLGQFQGTITQIPPMYSSVKVNGKKLYEYARQNQTVERPARQVTISEISRQSDLMFDQQHGTAHFEIDVSCGKGTYIRTLATDIGKALGLPAHMSKLTRTTSGGFKLDESLTLDQIRAEVERDALQQRLYPIEYGLNGLKQIVISDQHLKQAILNGQKFRKDQFDDDVNEIVVMLDEATGQALALYMPHPEQPHVIKPKKVFN</sequence>
<dbReference type="InterPro" id="IPR002501">
    <property type="entry name" value="PsdUridine_synth_N"/>
</dbReference>
<keyword evidence="4 5" id="KW-0413">Isomerase</keyword>
<dbReference type="NCBIfam" id="TIGR00431">
    <property type="entry name" value="TruB"/>
    <property type="match status" value="1"/>
</dbReference>
<dbReference type="Proteomes" id="UP001171687">
    <property type="component" value="Unassembled WGS sequence"/>
</dbReference>
<evidence type="ECO:0000259" key="7">
    <source>
        <dbReference type="Pfam" id="PF16198"/>
    </source>
</evidence>
<dbReference type="FunFam" id="3.30.2350.10:FF:000011">
    <property type="entry name" value="tRNA pseudouridine synthase B"/>
    <property type="match status" value="1"/>
</dbReference>
<feature type="active site" description="Nucleophile" evidence="5">
    <location>
        <position position="39"/>
    </location>
</feature>
<dbReference type="GO" id="GO:0160148">
    <property type="term" value="F:tRNA pseudouridine(55) synthase activity"/>
    <property type="evidence" value="ECO:0007669"/>
    <property type="project" value="UniProtKB-EC"/>
</dbReference>
<comment type="catalytic activity">
    <reaction evidence="1 5">
        <text>uridine(55) in tRNA = pseudouridine(55) in tRNA</text>
        <dbReference type="Rhea" id="RHEA:42532"/>
        <dbReference type="Rhea" id="RHEA-COMP:10101"/>
        <dbReference type="Rhea" id="RHEA-COMP:10102"/>
        <dbReference type="ChEBI" id="CHEBI:65314"/>
        <dbReference type="ChEBI" id="CHEBI:65315"/>
        <dbReference type="EC" id="5.4.99.25"/>
    </reaction>
</comment>
<dbReference type="EMBL" id="JAUHQC010000006">
    <property type="protein sequence ID" value="MDN4532425.1"/>
    <property type="molecule type" value="Genomic_DNA"/>
</dbReference>
<dbReference type="InterPro" id="IPR032819">
    <property type="entry name" value="TruB_C"/>
</dbReference>
<dbReference type="EMBL" id="PPQW01000002">
    <property type="protein sequence ID" value="PNZ69556.1"/>
    <property type="molecule type" value="Genomic_DNA"/>
</dbReference>
<feature type="domain" description="Pseudouridine synthase II N-terminal" evidence="6">
    <location>
        <begin position="24"/>
        <end position="181"/>
    </location>
</feature>
<evidence type="ECO:0000313" key="8">
    <source>
        <dbReference type="EMBL" id="MDN4532425.1"/>
    </source>
</evidence>
<dbReference type="SUPFAM" id="SSF55120">
    <property type="entry name" value="Pseudouridine synthase"/>
    <property type="match status" value="1"/>
</dbReference>
<dbReference type="Pfam" id="PF01509">
    <property type="entry name" value="TruB_N"/>
    <property type="match status" value="1"/>
</dbReference>
<dbReference type="Gene3D" id="3.30.2350.10">
    <property type="entry name" value="Pseudouridine synthase"/>
    <property type="match status" value="1"/>
</dbReference>
<dbReference type="GO" id="GO:0003723">
    <property type="term" value="F:RNA binding"/>
    <property type="evidence" value="ECO:0007669"/>
    <property type="project" value="InterPro"/>
</dbReference>
<protein>
    <recommendedName>
        <fullName evidence="5">tRNA pseudouridine synthase B</fullName>
        <ecNumber evidence="5">5.4.99.25</ecNumber>
    </recommendedName>
    <alternativeName>
        <fullName evidence="5">tRNA pseudouridine(55) synthase</fullName>
        <shortName evidence="5">Psi55 synthase</shortName>
    </alternativeName>
    <alternativeName>
        <fullName evidence="5">tRNA pseudouridylate synthase</fullName>
    </alternativeName>
    <alternativeName>
        <fullName evidence="5">tRNA-uridine isomerase</fullName>
    </alternativeName>
</protein>
<evidence type="ECO:0000313" key="10">
    <source>
        <dbReference type="Proteomes" id="UP000242470"/>
    </source>
</evidence>
<dbReference type="AlphaFoldDB" id="A0AAP8TU43"/>
<dbReference type="Proteomes" id="UP000242470">
    <property type="component" value="Unassembled WGS sequence"/>
</dbReference>
<dbReference type="HAMAP" id="MF_01080">
    <property type="entry name" value="TruB_bact"/>
    <property type="match status" value="1"/>
</dbReference>
<reference evidence="8" key="2">
    <citation type="submission" date="2023-07" db="EMBL/GenBank/DDBJ databases">
        <title>Evaluation of the beneficial properties of pineapple isolates.</title>
        <authorList>
            <person name="Adefiranye O."/>
        </authorList>
    </citation>
    <scope>NUCLEOTIDE SEQUENCE</scope>
    <source>
        <strain evidence="8">PAPLE_T1</strain>
    </source>
</reference>
<comment type="function">
    <text evidence="5">Responsible for synthesis of pseudouridine from uracil-55 in the psi GC loop of transfer RNAs.</text>
</comment>
<evidence type="ECO:0000256" key="5">
    <source>
        <dbReference type="HAMAP-Rule" id="MF_01080"/>
    </source>
</evidence>
<dbReference type="RefSeq" id="WP_059106655.1">
    <property type="nucleotide sequence ID" value="NZ_AP024589.1"/>
</dbReference>
<gene>
    <name evidence="5 8" type="primary">truB</name>
    <name evidence="9" type="ORF">CD158_00195</name>
    <name evidence="8" type="ORF">QYH67_02325</name>
</gene>
<feature type="domain" description="tRNA pseudouridylate synthase B C-terminal" evidence="7">
    <location>
        <begin position="182"/>
        <end position="240"/>
    </location>
</feature>
<keyword evidence="3 5" id="KW-0819">tRNA processing</keyword>
<dbReference type="InterPro" id="IPR014780">
    <property type="entry name" value="tRNA_psdUridine_synth_TruB"/>
</dbReference>